<evidence type="ECO:0000256" key="1">
    <source>
        <dbReference type="ARBA" id="ARBA00005820"/>
    </source>
</evidence>
<gene>
    <name evidence="7" type="ORF">BJ998_007386</name>
</gene>
<dbReference type="PANTHER" id="PTHR35807">
    <property type="entry name" value="TRANSCRIPTIONAL REGULATOR REDD-RELATED"/>
    <property type="match status" value="1"/>
</dbReference>
<dbReference type="GO" id="GO:0000160">
    <property type="term" value="P:phosphorelay signal transduction system"/>
    <property type="evidence" value="ECO:0007669"/>
    <property type="project" value="InterPro"/>
</dbReference>
<dbReference type="InterPro" id="IPR016032">
    <property type="entry name" value="Sig_transdc_resp-reg_C-effctor"/>
</dbReference>
<dbReference type="RefSeq" id="WP_184867887.1">
    <property type="nucleotide sequence ID" value="NZ_BAAAWY010000023.1"/>
</dbReference>
<dbReference type="Proteomes" id="UP000585638">
    <property type="component" value="Unassembled WGS sequence"/>
</dbReference>
<dbReference type="Pfam" id="PF03704">
    <property type="entry name" value="BTAD"/>
    <property type="match status" value="1"/>
</dbReference>
<feature type="domain" description="OmpR/PhoB-type" evidence="5">
    <location>
        <begin position="15"/>
        <end position="85"/>
    </location>
</feature>
<dbReference type="InterPro" id="IPR001867">
    <property type="entry name" value="OmpR/PhoB-type_DNA-bd"/>
</dbReference>
<organism evidence="7 8">
    <name type="scientific">Kutzneria kofuensis</name>
    <dbReference type="NCBI Taxonomy" id="103725"/>
    <lineage>
        <taxon>Bacteria</taxon>
        <taxon>Bacillati</taxon>
        <taxon>Actinomycetota</taxon>
        <taxon>Actinomycetes</taxon>
        <taxon>Pseudonocardiales</taxon>
        <taxon>Pseudonocardiaceae</taxon>
        <taxon>Kutzneria</taxon>
    </lineage>
</organism>
<dbReference type="SMART" id="SM00862">
    <property type="entry name" value="Trans_reg_C"/>
    <property type="match status" value="1"/>
</dbReference>
<keyword evidence="4" id="KW-0804">Transcription</keyword>
<dbReference type="GO" id="GO:0006355">
    <property type="term" value="P:regulation of DNA-templated transcription"/>
    <property type="evidence" value="ECO:0007669"/>
    <property type="project" value="InterPro"/>
</dbReference>
<dbReference type="Gene3D" id="1.10.10.10">
    <property type="entry name" value="Winged helix-like DNA-binding domain superfamily/Winged helix DNA-binding domain"/>
    <property type="match status" value="1"/>
</dbReference>
<evidence type="ECO:0000256" key="3">
    <source>
        <dbReference type="ARBA" id="ARBA00023125"/>
    </source>
</evidence>
<sequence length="241" mass="26337">MTFTLLGPVEAHDEDGPLPVGGPRSRTVLAALLLAANSMVTVERLVDLVWDVRPPRTAHRQVQNRVSMLRLAGVPIETCPSGYRIRADRASLDVVAFEQAARDTHRQLGHGRHEAAATSARWALALWRGPALAGTDLPHHAALLEELRLDVLTARLDADLALGRHGDVVVELAALTREHPLRERFLGQLMTALVRSGRRGEALAAYDSAQLRLRAQFGVGPSPELRRLRANLLIDTLASAR</sequence>
<dbReference type="AlphaFoldDB" id="A0A7W9KP64"/>
<evidence type="ECO:0000313" key="8">
    <source>
        <dbReference type="Proteomes" id="UP000585638"/>
    </source>
</evidence>
<dbReference type="SUPFAM" id="SSF46894">
    <property type="entry name" value="C-terminal effector domain of the bipartite response regulators"/>
    <property type="match status" value="1"/>
</dbReference>
<reference evidence="7 8" key="1">
    <citation type="submission" date="2020-08" db="EMBL/GenBank/DDBJ databases">
        <title>Sequencing the genomes of 1000 actinobacteria strains.</title>
        <authorList>
            <person name="Klenk H.-P."/>
        </authorList>
    </citation>
    <scope>NUCLEOTIDE SEQUENCE [LARGE SCALE GENOMIC DNA]</scope>
    <source>
        <strain evidence="7 8">DSM 43851</strain>
    </source>
</reference>
<evidence type="ECO:0000256" key="4">
    <source>
        <dbReference type="ARBA" id="ARBA00023163"/>
    </source>
</evidence>
<dbReference type="Gene3D" id="1.25.40.10">
    <property type="entry name" value="Tetratricopeptide repeat domain"/>
    <property type="match status" value="1"/>
</dbReference>
<feature type="domain" description="Bacterial transcriptional activator" evidence="6">
    <location>
        <begin position="92"/>
        <end position="233"/>
    </location>
</feature>
<dbReference type="InterPro" id="IPR011990">
    <property type="entry name" value="TPR-like_helical_dom_sf"/>
</dbReference>
<dbReference type="SMART" id="SM01043">
    <property type="entry name" value="BTAD"/>
    <property type="match status" value="1"/>
</dbReference>
<evidence type="ECO:0000259" key="6">
    <source>
        <dbReference type="SMART" id="SM01043"/>
    </source>
</evidence>
<protein>
    <submittedName>
        <fullName evidence="7">DNA-binding SARP family transcriptional activator</fullName>
    </submittedName>
</protein>
<evidence type="ECO:0000256" key="2">
    <source>
        <dbReference type="ARBA" id="ARBA00023015"/>
    </source>
</evidence>
<keyword evidence="2" id="KW-0805">Transcription regulation</keyword>
<dbReference type="InterPro" id="IPR036388">
    <property type="entry name" value="WH-like_DNA-bd_sf"/>
</dbReference>
<proteinExistence type="inferred from homology"/>
<dbReference type="PANTHER" id="PTHR35807:SF1">
    <property type="entry name" value="TRANSCRIPTIONAL REGULATOR REDD"/>
    <property type="match status" value="1"/>
</dbReference>
<accession>A0A7W9KP64</accession>
<comment type="caution">
    <text evidence="7">The sequence shown here is derived from an EMBL/GenBank/DDBJ whole genome shotgun (WGS) entry which is preliminary data.</text>
</comment>
<dbReference type="GO" id="GO:0003677">
    <property type="term" value="F:DNA binding"/>
    <property type="evidence" value="ECO:0007669"/>
    <property type="project" value="UniProtKB-KW"/>
</dbReference>
<evidence type="ECO:0000259" key="5">
    <source>
        <dbReference type="SMART" id="SM00862"/>
    </source>
</evidence>
<keyword evidence="8" id="KW-1185">Reference proteome</keyword>
<dbReference type="InterPro" id="IPR051677">
    <property type="entry name" value="AfsR-DnrI-RedD_regulator"/>
</dbReference>
<keyword evidence="3 7" id="KW-0238">DNA-binding</keyword>
<dbReference type="EMBL" id="JACHIR010000001">
    <property type="protein sequence ID" value="MBB5896190.1"/>
    <property type="molecule type" value="Genomic_DNA"/>
</dbReference>
<dbReference type="CDD" id="cd15831">
    <property type="entry name" value="BTAD"/>
    <property type="match status" value="1"/>
</dbReference>
<name>A0A7W9KP64_9PSEU</name>
<comment type="similarity">
    <text evidence="1">Belongs to the AfsR/DnrI/RedD regulatory family.</text>
</comment>
<dbReference type="InterPro" id="IPR005158">
    <property type="entry name" value="BTAD"/>
</dbReference>
<evidence type="ECO:0000313" key="7">
    <source>
        <dbReference type="EMBL" id="MBB5896190.1"/>
    </source>
</evidence>
<dbReference type="SUPFAM" id="SSF48452">
    <property type="entry name" value="TPR-like"/>
    <property type="match status" value="1"/>
</dbReference>